<protein>
    <recommendedName>
        <fullName evidence="5">NADP-dependent oxidoreductase domain-containing protein</fullName>
    </recommendedName>
</protein>
<dbReference type="VEuPathDB" id="FungiDB:TRICI_001571"/>
<evidence type="ECO:0000313" key="6">
    <source>
        <dbReference type="EMBL" id="KAA8916289.1"/>
    </source>
</evidence>
<evidence type="ECO:0000313" key="7">
    <source>
        <dbReference type="Proteomes" id="UP000761534"/>
    </source>
</evidence>
<dbReference type="GO" id="GO:0016616">
    <property type="term" value="F:oxidoreductase activity, acting on the CH-OH group of donors, NAD or NADP as acceptor"/>
    <property type="evidence" value="ECO:0007669"/>
    <property type="project" value="UniProtKB-ARBA"/>
</dbReference>
<evidence type="ECO:0000259" key="5">
    <source>
        <dbReference type="Pfam" id="PF00248"/>
    </source>
</evidence>
<dbReference type="FunFam" id="3.20.20.100:FF:000002">
    <property type="entry name" value="2,5-diketo-D-gluconic acid reductase A"/>
    <property type="match status" value="1"/>
</dbReference>
<feature type="site" description="Lowers pKa of active site Tyr" evidence="4">
    <location>
        <position position="80"/>
    </location>
</feature>
<dbReference type="PROSITE" id="PS00063">
    <property type="entry name" value="ALDOKETO_REDUCTASE_3"/>
    <property type="match status" value="1"/>
</dbReference>
<dbReference type="Gene3D" id="3.20.20.100">
    <property type="entry name" value="NADP-dependent oxidoreductase domain"/>
    <property type="match status" value="1"/>
</dbReference>
<reference evidence="6" key="1">
    <citation type="journal article" date="2019" name="G3 (Bethesda)">
        <title>Genome Assemblies of Two Rare Opportunistic Yeast Pathogens: Diutina rugosa (syn. Candida rugosa) and Trichomonascus ciferrii (syn. Candida ciferrii).</title>
        <authorList>
            <person name="Mixao V."/>
            <person name="Saus E."/>
            <person name="Hansen A.P."/>
            <person name="Lass-Florl C."/>
            <person name="Gabaldon T."/>
        </authorList>
    </citation>
    <scope>NUCLEOTIDE SEQUENCE</scope>
    <source>
        <strain evidence="6">CBS 4856</strain>
    </source>
</reference>
<comment type="caution">
    <text evidence="6">The sequence shown here is derived from an EMBL/GenBank/DDBJ whole genome shotgun (WGS) entry which is preliminary data.</text>
</comment>
<dbReference type="SUPFAM" id="SSF51430">
    <property type="entry name" value="NAD(P)-linked oxidoreductase"/>
    <property type="match status" value="1"/>
</dbReference>
<dbReference type="CDD" id="cd19071">
    <property type="entry name" value="AKR_AKR1-5-like"/>
    <property type="match status" value="1"/>
</dbReference>
<dbReference type="InterPro" id="IPR036812">
    <property type="entry name" value="NAD(P)_OxRdtase_dom_sf"/>
</dbReference>
<dbReference type="PRINTS" id="PR00069">
    <property type="entry name" value="ALDKETRDTASE"/>
</dbReference>
<dbReference type="PANTHER" id="PTHR43827:SF13">
    <property type="entry name" value="ALDO_KETO REDUCTASE FAMILY PROTEIN"/>
    <property type="match status" value="1"/>
</dbReference>
<keyword evidence="1" id="KW-0560">Oxidoreductase</keyword>
<evidence type="ECO:0000256" key="4">
    <source>
        <dbReference type="PIRSR" id="PIRSR000097-3"/>
    </source>
</evidence>
<dbReference type="EMBL" id="SWFS01000112">
    <property type="protein sequence ID" value="KAA8916289.1"/>
    <property type="molecule type" value="Genomic_DNA"/>
</dbReference>
<dbReference type="PIRSF" id="PIRSF000097">
    <property type="entry name" value="AKR"/>
    <property type="match status" value="1"/>
</dbReference>
<dbReference type="Proteomes" id="UP000761534">
    <property type="component" value="Unassembled WGS sequence"/>
</dbReference>
<dbReference type="PANTHER" id="PTHR43827">
    <property type="entry name" value="2,5-DIKETO-D-GLUCONIC ACID REDUCTASE"/>
    <property type="match status" value="1"/>
</dbReference>
<dbReference type="AlphaFoldDB" id="A0A642V9C4"/>
<name>A0A642V9C4_9ASCO</name>
<feature type="domain" description="NADP-dependent oxidoreductase" evidence="5">
    <location>
        <begin position="34"/>
        <end position="264"/>
    </location>
</feature>
<accession>A0A642V9C4</accession>
<dbReference type="OrthoDB" id="416253at2759"/>
<feature type="binding site" evidence="3">
    <location>
        <position position="114"/>
    </location>
    <ligand>
        <name>substrate</name>
    </ligand>
</feature>
<feature type="active site" description="Proton donor" evidence="2">
    <location>
        <position position="49"/>
    </location>
</feature>
<evidence type="ECO:0000256" key="2">
    <source>
        <dbReference type="PIRSR" id="PIRSR000097-1"/>
    </source>
</evidence>
<dbReference type="InterPro" id="IPR020471">
    <property type="entry name" value="AKR"/>
</dbReference>
<evidence type="ECO:0000256" key="1">
    <source>
        <dbReference type="ARBA" id="ARBA00023002"/>
    </source>
</evidence>
<organism evidence="6 7">
    <name type="scientific">Trichomonascus ciferrii</name>
    <dbReference type="NCBI Taxonomy" id="44093"/>
    <lineage>
        <taxon>Eukaryota</taxon>
        <taxon>Fungi</taxon>
        <taxon>Dikarya</taxon>
        <taxon>Ascomycota</taxon>
        <taxon>Saccharomycotina</taxon>
        <taxon>Dipodascomycetes</taxon>
        <taxon>Dipodascales</taxon>
        <taxon>Trichomonascaceae</taxon>
        <taxon>Trichomonascus</taxon>
        <taxon>Trichomonascus ciferrii complex</taxon>
    </lineage>
</organism>
<dbReference type="PROSITE" id="PS00062">
    <property type="entry name" value="ALDOKETO_REDUCTASE_2"/>
    <property type="match status" value="1"/>
</dbReference>
<sequence>MSVPTSYKLASGRSIPSMGLGTYLISPPDKVTYEALKAGFRLIDSAVMYHNEKGVGDGIAKWLQEDPENNRREDVVYATKLLDSQQGYETAKRSIDESLQKVKAIGHIDLFLIHSPQTNRKLRLGTWQALQEAVDEGKVKEIGVSNYGIHHLKELLEWEGLKYRPVVNQCELSPWLQRNDIAEFCRKEGILMEGYSPLTQGHKLNDRTLKALAKKYNRDVGQILIRWSLQKGYIPIPKTKTVSRLKSNLEVYDFELEKEDFESLGDPNAYEVFDWDPTTYRG</sequence>
<keyword evidence="7" id="KW-1185">Reference proteome</keyword>
<evidence type="ECO:0000256" key="3">
    <source>
        <dbReference type="PIRSR" id="PIRSR000097-2"/>
    </source>
</evidence>
<dbReference type="InterPro" id="IPR018170">
    <property type="entry name" value="Aldo/ket_reductase_CS"/>
</dbReference>
<dbReference type="InterPro" id="IPR023210">
    <property type="entry name" value="NADP_OxRdtase_dom"/>
</dbReference>
<dbReference type="PROSITE" id="PS00798">
    <property type="entry name" value="ALDOKETO_REDUCTASE_1"/>
    <property type="match status" value="1"/>
</dbReference>
<proteinExistence type="predicted"/>
<dbReference type="Pfam" id="PF00248">
    <property type="entry name" value="Aldo_ket_red"/>
    <property type="match status" value="1"/>
</dbReference>
<gene>
    <name evidence="6" type="ORF">TRICI_001571</name>
</gene>